<comment type="caution">
    <text evidence="2">The sequence shown here is derived from an EMBL/GenBank/DDBJ whole genome shotgun (WGS) entry which is preliminary data.</text>
</comment>
<accession>A0ABT4AAK2</accession>
<keyword evidence="1" id="KW-0472">Membrane</keyword>
<keyword evidence="3" id="KW-1185">Reference proteome</keyword>
<organism evidence="2 3">
    <name type="scientific">Archangium lansingense</name>
    <dbReference type="NCBI Taxonomy" id="2995310"/>
    <lineage>
        <taxon>Bacteria</taxon>
        <taxon>Pseudomonadati</taxon>
        <taxon>Myxococcota</taxon>
        <taxon>Myxococcia</taxon>
        <taxon>Myxococcales</taxon>
        <taxon>Cystobacterineae</taxon>
        <taxon>Archangiaceae</taxon>
        <taxon>Archangium</taxon>
    </lineage>
</organism>
<gene>
    <name evidence="2" type="ORF">OV287_29420</name>
</gene>
<sequence>MVMMFDLASVRVFVFWGFVPLVVPFIATGLGSGENRVDRFFYGSCAALEFLLLNFLPRRDLSPGLALAATLAFSGVVAMVYLALARSARRSWMGLLVVLGVVDVAALVAVYLSMVLSTGVLGFLLLLVLTTLVVESGGVWMVRRMGRARDAKKG</sequence>
<dbReference type="RefSeq" id="WP_267537366.1">
    <property type="nucleotide sequence ID" value="NZ_JAPNKA010000001.1"/>
</dbReference>
<proteinExistence type="predicted"/>
<dbReference type="EMBL" id="JAPNKA010000001">
    <property type="protein sequence ID" value="MCY1078596.1"/>
    <property type="molecule type" value="Genomic_DNA"/>
</dbReference>
<keyword evidence="1" id="KW-1133">Transmembrane helix</keyword>
<feature type="transmembrane region" description="Helical" evidence="1">
    <location>
        <begin position="63"/>
        <end position="85"/>
    </location>
</feature>
<evidence type="ECO:0000313" key="3">
    <source>
        <dbReference type="Proteomes" id="UP001207654"/>
    </source>
</evidence>
<feature type="transmembrane region" description="Helical" evidence="1">
    <location>
        <begin position="120"/>
        <end position="142"/>
    </location>
</feature>
<feature type="transmembrane region" description="Helical" evidence="1">
    <location>
        <begin position="12"/>
        <end position="33"/>
    </location>
</feature>
<keyword evidence="1" id="KW-0812">Transmembrane</keyword>
<evidence type="ECO:0000256" key="1">
    <source>
        <dbReference type="SAM" id="Phobius"/>
    </source>
</evidence>
<feature type="transmembrane region" description="Helical" evidence="1">
    <location>
        <begin position="92"/>
        <end position="114"/>
    </location>
</feature>
<name>A0ABT4AAK2_9BACT</name>
<evidence type="ECO:0000313" key="2">
    <source>
        <dbReference type="EMBL" id="MCY1078596.1"/>
    </source>
</evidence>
<reference evidence="2 3" key="1">
    <citation type="submission" date="2022-11" db="EMBL/GenBank/DDBJ databases">
        <title>Minimal conservation of predation-associated metabolite biosynthetic gene clusters underscores biosynthetic potential of Myxococcota including descriptions for ten novel species: Archangium lansinium sp. nov., Myxococcus landrumus sp. nov., Nannocystis bai.</title>
        <authorList>
            <person name="Ahearne A."/>
            <person name="Stevens C."/>
            <person name="Phillips K."/>
        </authorList>
    </citation>
    <scope>NUCLEOTIDE SEQUENCE [LARGE SCALE GENOMIC DNA]</scope>
    <source>
        <strain evidence="2 3">MIWBW</strain>
    </source>
</reference>
<dbReference type="Proteomes" id="UP001207654">
    <property type="component" value="Unassembled WGS sequence"/>
</dbReference>
<protein>
    <submittedName>
        <fullName evidence="2">Uncharacterized protein</fullName>
    </submittedName>
</protein>